<dbReference type="InterPro" id="IPR036890">
    <property type="entry name" value="HATPase_C_sf"/>
</dbReference>
<dbReference type="PRINTS" id="PR00344">
    <property type="entry name" value="BCTRLSENSOR"/>
</dbReference>
<dbReference type="EMBL" id="JAQNDK010000004">
    <property type="protein sequence ID" value="MDC0683407.1"/>
    <property type="molecule type" value="Genomic_DNA"/>
</dbReference>
<dbReference type="SUPFAM" id="SSF56112">
    <property type="entry name" value="Protein kinase-like (PK-like)"/>
    <property type="match status" value="1"/>
</dbReference>
<dbReference type="InterPro" id="IPR011009">
    <property type="entry name" value="Kinase-like_dom_sf"/>
</dbReference>
<dbReference type="InterPro" id="IPR027417">
    <property type="entry name" value="P-loop_NTPase"/>
</dbReference>
<dbReference type="CDD" id="cd14014">
    <property type="entry name" value="STKc_PknB_like"/>
    <property type="match status" value="1"/>
</dbReference>
<dbReference type="PROSITE" id="PS50011">
    <property type="entry name" value="PROTEIN_KINASE_DOM"/>
    <property type="match status" value="1"/>
</dbReference>
<organism evidence="11 12">
    <name type="scientific">Sorangium atrum</name>
    <dbReference type="NCBI Taxonomy" id="2995308"/>
    <lineage>
        <taxon>Bacteria</taxon>
        <taxon>Pseudomonadati</taxon>
        <taxon>Myxococcota</taxon>
        <taxon>Polyangia</taxon>
        <taxon>Polyangiales</taxon>
        <taxon>Polyangiaceae</taxon>
        <taxon>Sorangium</taxon>
    </lineage>
</organism>
<dbReference type="PROSITE" id="PS50109">
    <property type="entry name" value="HIS_KIN"/>
    <property type="match status" value="1"/>
</dbReference>
<dbReference type="Gene3D" id="3.40.50.300">
    <property type="entry name" value="P-loop containing nucleotide triphosphate hydrolases"/>
    <property type="match status" value="1"/>
</dbReference>
<dbReference type="CDD" id="cd17546">
    <property type="entry name" value="REC_hyHK_CKI1_RcsC-like"/>
    <property type="match status" value="1"/>
</dbReference>
<evidence type="ECO:0000259" key="9">
    <source>
        <dbReference type="PROSITE" id="PS50109"/>
    </source>
</evidence>
<dbReference type="InterPro" id="IPR011006">
    <property type="entry name" value="CheY-like_superfamily"/>
</dbReference>
<dbReference type="Pfam" id="PF13191">
    <property type="entry name" value="AAA_16"/>
    <property type="match status" value="1"/>
</dbReference>
<evidence type="ECO:0000256" key="7">
    <source>
        <dbReference type="SAM" id="Coils"/>
    </source>
</evidence>
<accession>A0ABT5CE53</accession>
<dbReference type="SUPFAM" id="SSF55781">
    <property type="entry name" value="GAF domain-like"/>
    <property type="match status" value="1"/>
</dbReference>
<name>A0ABT5CE53_9BACT</name>
<dbReference type="SMART" id="SM00220">
    <property type="entry name" value="S_TKc"/>
    <property type="match status" value="1"/>
</dbReference>
<protein>
    <recommendedName>
        <fullName evidence="2">histidine kinase</fullName>
        <ecNumber evidence="2">2.7.13.3</ecNumber>
    </recommendedName>
</protein>
<dbReference type="InterPro" id="IPR004358">
    <property type="entry name" value="Sig_transdc_His_kin-like_C"/>
</dbReference>
<dbReference type="Gene3D" id="1.10.510.10">
    <property type="entry name" value="Transferase(Phosphotransferase) domain 1"/>
    <property type="match status" value="1"/>
</dbReference>
<dbReference type="SMART" id="SM00448">
    <property type="entry name" value="REC"/>
    <property type="match status" value="1"/>
</dbReference>
<dbReference type="InterPro" id="IPR003018">
    <property type="entry name" value="GAF"/>
</dbReference>
<reference evidence="11 12" key="1">
    <citation type="submission" date="2023-01" db="EMBL/GenBank/DDBJ databases">
        <title>Minimal conservation of predation-associated metabolite biosynthetic gene clusters underscores biosynthetic potential of Myxococcota including descriptions for ten novel species: Archangium lansinium sp. nov., Myxococcus landrumus sp. nov., Nannocystis bai.</title>
        <authorList>
            <person name="Ahearne A."/>
            <person name="Stevens C."/>
            <person name="Dowd S."/>
        </authorList>
    </citation>
    <scope>NUCLEOTIDE SEQUENCE [LARGE SCALE GENOMIC DNA]</scope>
    <source>
        <strain evidence="11 12">WIWO2</strain>
    </source>
</reference>
<dbReference type="SUPFAM" id="SSF47384">
    <property type="entry name" value="Homodimeric domain of signal transducing histidine kinase"/>
    <property type="match status" value="1"/>
</dbReference>
<dbReference type="PANTHER" id="PTHR43642">
    <property type="entry name" value="HYBRID SIGNAL TRANSDUCTION HISTIDINE KINASE G"/>
    <property type="match status" value="1"/>
</dbReference>
<dbReference type="PANTHER" id="PTHR43642:SF1">
    <property type="entry name" value="HYBRID SIGNAL TRANSDUCTION HISTIDINE KINASE G"/>
    <property type="match status" value="1"/>
</dbReference>
<dbReference type="InterPro" id="IPR029016">
    <property type="entry name" value="GAF-like_dom_sf"/>
</dbReference>
<evidence type="ECO:0000256" key="5">
    <source>
        <dbReference type="ARBA" id="ARBA00022777"/>
    </source>
</evidence>
<evidence type="ECO:0000313" key="11">
    <source>
        <dbReference type="EMBL" id="MDC0683407.1"/>
    </source>
</evidence>
<evidence type="ECO:0000259" key="10">
    <source>
        <dbReference type="PROSITE" id="PS50110"/>
    </source>
</evidence>
<dbReference type="InterPro" id="IPR001789">
    <property type="entry name" value="Sig_transdc_resp-reg_receiver"/>
</dbReference>
<dbReference type="PROSITE" id="PS50110">
    <property type="entry name" value="RESPONSE_REGULATORY"/>
    <property type="match status" value="1"/>
</dbReference>
<dbReference type="EC" id="2.7.13.3" evidence="2"/>
<dbReference type="Gene3D" id="3.30.450.40">
    <property type="match status" value="1"/>
</dbReference>
<comment type="caution">
    <text evidence="11">The sequence shown here is derived from an EMBL/GenBank/DDBJ whole genome shotgun (WGS) entry which is preliminary data.</text>
</comment>
<evidence type="ECO:0000256" key="4">
    <source>
        <dbReference type="ARBA" id="ARBA00022679"/>
    </source>
</evidence>
<gene>
    <name evidence="11" type="ORF">POL72_37100</name>
</gene>
<evidence type="ECO:0000259" key="8">
    <source>
        <dbReference type="PROSITE" id="PS50011"/>
    </source>
</evidence>
<dbReference type="SUPFAM" id="SSF52172">
    <property type="entry name" value="CheY-like"/>
    <property type="match status" value="1"/>
</dbReference>
<sequence>MELTEYALGDIAYEGSETRVCRAVHLPSGAQVAIKFPLADVPNPRVMGRLVHEHQVLQQLAAVPGVARVHAFEQRNGTAALVLENPGASSLDQVLAKHGRLPVVAGLRFGQRLAQVLEGVHAAGVMHKDVKPQNLLVDDTYEQITLLDFGIASLLSQEATEASIPEALEGTLAYISPEQTGRTARALDTRTDLYSLGVTLFEVLSGRRPFTDRDPLSLVHAHLAKSPPPLDTIAPEVPSGVSAIISKLLAKDPERRYQTARGAAEDLEEALRALHQRGTAAPFSLGKKDFSRKLRLPQVLVGRERDVERVGESFARAERGAAELLLVGGPSGIGKTALVRTVYHDIAKAGRGLLIAGKHDQLARSTPFAAIAQAFGGLMRQWISSPKAVLETWRDRIRNEVGDNARLIADVVPELDLVMGKLPPVPPAEGEQVLNRQKLTWLNFVRTVTTPNPPLVMFLDDMQWTDSATLIILQTLLTDVERRSLLVIAAYRDNETPPEHPLWKLVEAVEASEAKVSRLTVGPLSEEQVQKWLSRTLESEPKRVEPLARVQWQKTRGNPFFLEQLLFSLHRQKLLARDAESGEWRWNQADLERAQITDNVVSLLTDKVREMPDATQQLMGLAACAGHTFHLHDLERLSGWEPARVTGALWPALQEELVVPVDGAYRPAQALGGVGDGALDASYRFLHDRVQQASYERISPEQRVLAHLEIGRRLWARYRAEGGTPQQLLELARHMNQGSARLTSVEELNDVARMNLEAARVAKAASSHRLMATLLENAQALLGERAAKEQLALSVEIALEQLEAAYLLRDFEDVERRALDLLARPVGAAAWLSAQEIRVRCCLATGRYARGIGLGIAALAERGFAFPETDEACQPALLEESAALDRWLEQDLGAFDRMPPEQSPEHRLIDALMTQTQLCSIYGGRPMLYTLIIVRLVSEAVRRGALTPAATLMLCSFANVWSVATGMYRRVLRWVEPGVRAAVRVGSPMLPECLVLHGIYMVYSRPVDETAALYEQGMATGLKLGSFQGTSWGLLADLFYYRVWRGLPLVQVDAQVKARWDLVQRAGDAVGRHHFEAIASYCDVLMTAEGAPKLLKDEPLSRGSHSLLADGDGFTGGLARTLEVYLFGVTGRWERALSRAREADQSRADILGMPPVTDIPFFLALSAAKCWQDAAGAEEQARLREHIEHGLERLRYFAEGCAPNFVHKLRLAEAEYARVRGETEEAIARYDEAIELAREHRFLHIEALSIQLAAEFRLQTGKRHIGAMYLREARDAYARWGAVNVVAHLNAKYPALLKAAMQGAPVERAMTAAATTATTGASTGASLDANTAVRAAQALSSELDPERVVGRLMELLLANAGAQRGALVLREGEALSVVARLSVEGARIETGLSEPLGQSHDVPATIVQYAARAGEPVVTGDAASDARFAIDPYLASRAVLSLLALPLTHRGHLVGVLYLEHRDVPSAFPPARVEFLSVLASQAAIAVENAVLYRDLEAKIKERTAELQIAKEAADRANRAKSDFLSSMSHELRTPLNGILGYAQVLARAPELSPKSRDGVQVIKKSGEHLLSLLEDVLDLAKIEAGKMDLVSKKFDLQALVRTVVDLCRVRADQKGIAFTHEIRGGAASAFYGDEKRLTQVLLNLLSNAIKFTERGSIALVIDELKRGPDEASTLRLRVEDTGPGIAAEHVARIFDPFEQLGDHKAKSAGTGLGLAITKKIVDQMGGTIEVESELGRGSAFTVTLALAAGPASASADRALGWHTITGYRGERRTILVVDDNPHNRALMSDLLAPIGFEVVEAEDGEAALRLALERRPALILMDLVMPGMDGREATRRLRQMPELGEVVILISSANVSGAEREEGISAGWNDAVHKPVQAGALFDKIHRFLGVEWIHAEEKAPATAARQSGPLVPPSADELALLSRLVASGRVRNVVAEAARMEEADPQLGPWLEQLRGLVRTYQMRTLQEFVDGYAAGTALPTRSASTPAN</sequence>
<dbReference type="RefSeq" id="WP_272101548.1">
    <property type="nucleotide sequence ID" value="NZ_JAQNDK010000004.1"/>
</dbReference>
<evidence type="ECO:0000313" key="12">
    <source>
        <dbReference type="Proteomes" id="UP001217485"/>
    </source>
</evidence>
<feature type="domain" description="Protein kinase" evidence="8">
    <location>
        <begin position="6"/>
        <end position="271"/>
    </location>
</feature>
<dbReference type="Gene3D" id="1.10.287.130">
    <property type="match status" value="1"/>
</dbReference>
<dbReference type="SMART" id="SM00065">
    <property type="entry name" value="GAF"/>
    <property type="match status" value="1"/>
</dbReference>
<dbReference type="Pfam" id="PF02518">
    <property type="entry name" value="HATPase_c"/>
    <property type="match status" value="1"/>
</dbReference>
<dbReference type="Proteomes" id="UP001217485">
    <property type="component" value="Unassembled WGS sequence"/>
</dbReference>
<dbReference type="InterPro" id="IPR041664">
    <property type="entry name" value="AAA_16"/>
</dbReference>
<dbReference type="SMART" id="SM00387">
    <property type="entry name" value="HATPase_c"/>
    <property type="match status" value="1"/>
</dbReference>
<dbReference type="Pfam" id="PF00069">
    <property type="entry name" value="Pkinase"/>
    <property type="match status" value="1"/>
</dbReference>
<dbReference type="Pfam" id="PF01590">
    <property type="entry name" value="GAF"/>
    <property type="match status" value="1"/>
</dbReference>
<dbReference type="SUPFAM" id="SSF55874">
    <property type="entry name" value="ATPase domain of HSP90 chaperone/DNA topoisomerase II/histidine kinase"/>
    <property type="match status" value="1"/>
</dbReference>
<feature type="modified residue" description="4-aspartylphosphate" evidence="6">
    <location>
        <position position="1823"/>
    </location>
</feature>
<dbReference type="InterPro" id="IPR000719">
    <property type="entry name" value="Prot_kinase_dom"/>
</dbReference>
<dbReference type="Gene3D" id="3.40.50.2300">
    <property type="match status" value="1"/>
</dbReference>
<evidence type="ECO:0000256" key="3">
    <source>
        <dbReference type="ARBA" id="ARBA00022553"/>
    </source>
</evidence>
<dbReference type="InterPro" id="IPR053159">
    <property type="entry name" value="Hybrid_Histidine_Kinase"/>
</dbReference>
<evidence type="ECO:0000256" key="1">
    <source>
        <dbReference type="ARBA" id="ARBA00000085"/>
    </source>
</evidence>
<feature type="domain" description="Histidine kinase" evidence="9">
    <location>
        <begin position="1527"/>
        <end position="1749"/>
    </location>
</feature>
<keyword evidence="7" id="KW-0175">Coiled coil</keyword>
<dbReference type="InterPro" id="IPR005467">
    <property type="entry name" value="His_kinase_dom"/>
</dbReference>
<dbReference type="InterPro" id="IPR003661">
    <property type="entry name" value="HisK_dim/P_dom"/>
</dbReference>
<dbReference type="CDD" id="cd16922">
    <property type="entry name" value="HATPase_EvgS-ArcB-TorS-like"/>
    <property type="match status" value="1"/>
</dbReference>
<keyword evidence="5" id="KW-0418">Kinase</keyword>
<dbReference type="Pfam" id="PF00072">
    <property type="entry name" value="Response_reg"/>
    <property type="match status" value="1"/>
</dbReference>
<feature type="coiled-coil region" evidence="7">
    <location>
        <begin position="1493"/>
        <end position="1520"/>
    </location>
</feature>
<dbReference type="InterPro" id="IPR008271">
    <property type="entry name" value="Ser/Thr_kinase_AS"/>
</dbReference>
<evidence type="ECO:0000256" key="6">
    <source>
        <dbReference type="PROSITE-ProRule" id="PRU00169"/>
    </source>
</evidence>
<dbReference type="Gene3D" id="3.30.565.10">
    <property type="entry name" value="Histidine kinase-like ATPase, C-terminal domain"/>
    <property type="match status" value="1"/>
</dbReference>
<keyword evidence="12" id="KW-1185">Reference proteome</keyword>
<dbReference type="CDD" id="cd00082">
    <property type="entry name" value="HisKA"/>
    <property type="match status" value="1"/>
</dbReference>
<dbReference type="PROSITE" id="PS00108">
    <property type="entry name" value="PROTEIN_KINASE_ST"/>
    <property type="match status" value="1"/>
</dbReference>
<evidence type="ECO:0000256" key="2">
    <source>
        <dbReference type="ARBA" id="ARBA00012438"/>
    </source>
</evidence>
<dbReference type="SMART" id="SM00388">
    <property type="entry name" value="HisKA"/>
    <property type="match status" value="1"/>
</dbReference>
<comment type="catalytic activity">
    <reaction evidence="1">
        <text>ATP + protein L-histidine = ADP + protein N-phospho-L-histidine.</text>
        <dbReference type="EC" id="2.7.13.3"/>
    </reaction>
</comment>
<keyword evidence="3 6" id="KW-0597">Phosphoprotein</keyword>
<dbReference type="InterPro" id="IPR003594">
    <property type="entry name" value="HATPase_dom"/>
</dbReference>
<keyword evidence="4" id="KW-0808">Transferase</keyword>
<dbReference type="SUPFAM" id="SSF52540">
    <property type="entry name" value="P-loop containing nucleoside triphosphate hydrolases"/>
    <property type="match status" value="1"/>
</dbReference>
<dbReference type="Gene3D" id="3.30.200.20">
    <property type="entry name" value="Phosphorylase Kinase, domain 1"/>
    <property type="match status" value="1"/>
</dbReference>
<dbReference type="InterPro" id="IPR036097">
    <property type="entry name" value="HisK_dim/P_sf"/>
</dbReference>
<dbReference type="Pfam" id="PF00512">
    <property type="entry name" value="HisKA"/>
    <property type="match status" value="1"/>
</dbReference>
<proteinExistence type="predicted"/>
<feature type="domain" description="Response regulatory" evidence="10">
    <location>
        <begin position="1774"/>
        <end position="1890"/>
    </location>
</feature>